<evidence type="ECO:0000313" key="12">
    <source>
        <dbReference type="EMBL" id="ODR48756.1"/>
    </source>
</evidence>
<reference evidence="12 14" key="3">
    <citation type="submission" date="2016-08" db="EMBL/GenBank/DDBJ databases">
        <authorList>
            <person name="Seilhamer J.J."/>
        </authorList>
    </citation>
    <scope>NUCLEOTIDE SEQUENCE [LARGE SCALE GENOMIC DNA]</scope>
    <source>
        <strain evidence="12 14">NML150140-1</strain>
    </source>
</reference>
<dbReference type="InterPro" id="IPR039420">
    <property type="entry name" value="WalR-like"/>
</dbReference>
<dbReference type="InterPro" id="IPR036388">
    <property type="entry name" value="WH-like_DNA-bd_sf"/>
</dbReference>
<evidence type="ECO:0000256" key="6">
    <source>
        <dbReference type="PROSITE-ProRule" id="PRU00169"/>
    </source>
</evidence>
<keyword evidence="3 7" id="KW-0238">DNA-binding</keyword>
<evidence type="ECO:0000256" key="4">
    <source>
        <dbReference type="ARBA" id="ARBA00023163"/>
    </source>
</evidence>
<evidence type="ECO:0000313" key="13">
    <source>
        <dbReference type="Proteomes" id="UP000094067"/>
    </source>
</evidence>
<dbReference type="Pfam" id="PF00072">
    <property type="entry name" value="Response_reg"/>
    <property type="match status" value="1"/>
</dbReference>
<dbReference type="Gene3D" id="1.10.10.10">
    <property type="entry name" value="Winged helix-like DNA-binding domain superfamily/Winged helix DNA-binding domain"/>
    <property type="match status" value="1"/>
</dbReference>
<feature type="DNA-binding region" description="OmpR/PhoB-type" evidence="7">
    <location>
        <begin position="125"/>
        <end position="221"/>
    </location>
</feature>
<dbReference type="Pfam" id="PF00486">
    <property type="entry name" value="Trans_reg_C"/>
    <property type="match status" value="1"/>
</dbReference>
<name>A0A1E3A4V1_9FIRM</name>
<dbReference type="InterPro" id="IPR001867">
    <property type="entry name" value="OmpR/PhoB-type_DNA-bd"/>
</dbReference>
<comment type="caution">
    <text evidence="10">The sequence shown here is derived from an EMBL/GenBank/DDBJ whole genome shotgun (WGS) entry which is preliminary data.</text>
</comment>
<dbReference type="Proteomes" id="UP000094271">
    <property type="component" value="Unassembled WGS sequence"/>
</dbReference>
<protein>
    <recommendedName>
        <fullName evidence="1">Stage 0 sporulation protein A homolog</fullName>
    </recommendedName>
</protein>
<dbReference type="InterPro" id="IPR016032">
    <property type="entry name" value="Sig_transdc_resp-reg_C-effctor"/>
</dbReference>
<dbReference type="EMBL" id="MCGH01000003">
    <property type="protein sequence ID" value="ODM03421.1"/>
    <property type="molecule type" value="Genomic_DNA"/>
</dbReference>
<evidence type="ECO:0000256" key="5">
    <source>
        <dbReference type="ARBA" id="ARBA00024867"/>
    </source>
</evidence>
<dbReference type="GO" id="GO:0032993">
    <property type="term" value="C:protein-DNA complex"/>
    <property type="evidence" value="ECO:0007669"/>
    <property type="project" value="TreeGrafter"/>
</dbReference>
<reference evidence="11 15" key="2">
    <citation type="submission" date="2016-08" db="EMBL/GenBank/DDBJ databases">
        <title>Characterization of Isolates of Eisenbergiella tayi Derived from Blood Cultures, Using Whole Genome Sequencing.</title>
        <authorList>
            <person name="Bernier A.-M."/>
            <person name="Burdz T."/>
            <person name="Wiebe D."/>
            <person name="Bernard K."/>
        </authorList>
    </citation>
    <scope>NUCLEOTIDE SEQUENCE [LARGE SCALE GENOMIC DNA]</scope>
    <source>
        <strain evidence="11 15">NML120146</strain>
    </source>
</reference>
<dbReference type="Proteomes" id="UP000094869">
    <property type="component" value="Unassembled WGS sequence"/>
</dbReference>
<dbReference type="OrthoDB" id="9790442at2"/>
<evidence type="ECO:0000313" key="10">
    <source>
        <dbReference type="EMBL" id="ODM03421.1"/>
    </source>
</evidence>
<dbReference type="Gene3D" id="3.40.50.2300">
    <property type="match status" value="1"/>
</dbReference>
<dbReference type="SUPFAM" id="SSF52172">
    <property type="entry name" value="CheY-like"/>
    <property type="match status" value="1"/>
</dbReference>
<keyword evidence="6" id="KW-0597">Phosphoprotein</keyword>
<evidence type="ECO:0000259" key="8">
    <source>
        <dbReference type="PROSITE" id="PS50110"/>
    </source>
</evidence>
<dbReference type="PANTHER" id="PTHR48111">
    <property type="entry name" value="REGULATOR OF RPOS"/>
    <property type="match status" value="1"/>
</dbReference>
<reference evidence="10 13" key="1">
    <citation type="submission" date="2016-07" db="EMBL/GenBank/DDBJ databases">
        <title>Characterization of isolates of Eisenbergiella tayi derived from blood cultures, using whole genome sequencing.</title>
        <authorList>
            <person name="Burdz T."/>
            <person name="Wiebe D."/>
            <person name="Huynh C."/>
            <person name="Bernard K."/>
        </authorList>
    </citation>
    <scope>NUCLEOTIDE SEQUENCE [LARGE SCALE GENOMIC DNA]</scope>
    <source>
        <strain evidence="10 13">NML 110608</strain>
    </source>
</reference>
<keyword evidence="4" id="KW-0804">Transcription</keyword>
<dbReference type="EMBL" id="MEHA01000016">
    <property type="protein sequence ID" value="ODR48756.1"/>
    <property type="molecule type" value="Genomic_DNA"/>
</dbReference>
<dbReference type="GO" id="GO:0005829">
    <property type="term" value="C:cytosol"/>
    <property type="evidence" value="ECO:0007669"/>
    <property type="project" value="TreeGrafter"/>
</dbReference>
<dbReference type="RefSeq" id="WP_009250661.1">
    <property type="nucleotide sequence ID" value="NZ_BAABXS010000001.1"/>
</dbReference>
<dbReference type="SMART" id="SM00862">
    <property type="entry name" value="Trans_reg_C"/>
    <property type="match status" value="1"/>
</dbReference>
<dbReference type="AlphaFoldDB" id="A0A1E3A4V1"/>
<evidence type="ECO:0000256" key="2">
    <source>
        <dbReference type="ARBA" id="ARBA00023015"/>
    </source>
</evidence>
<sequence length="221" mass="24570">MQKIMIIEDEPSVREELAILLNNEGYQALVINDFVNIPEQAADSGPDLILLDLGLPGRDGFSLCADIHSKTGVPIIFVTSRNSAMDELRALSLGGDDYITKPYNIPVLLAHIKAVLRRSSRQQEPDVLNVNGLSLCLSKGVVTSGERTAELTKNEIKILAHLMNHPGEIISRNDLIELLWNSHIYIDDNTLSVNITRLRTKLEELGFPGYIKTRRGLGYQL</sequence>
<dbReference type="Gene3D" id="6.10.250.690">
    <property type="match status" value="1"/>
</dbReference>
<dbReference type="CDD" id="cd00383">
    <property type="entry name" value="trans_reg_C"/>
    <property type="match status" value="1"/>
</dbReference>
<comment type="function">
    <text evidence="5">May play the central regulatory role in sporulation. It may be an element of the effector pathway responsible for the activation of sporulation genes in response to nutritional stress. Spo0A may act in concert with spo0H (a sigma factor) to control the expression of some genes that are critical to the sporulation process.</text>
</comment>
<feature type="modified residue" description="4-aspartylphosphate" evidence="6">
    <location>
        <position position="52"/>
    </location>
</feature>
<dbReference type="SMART" id="SM00448">
    <property type="entry name" value="REC"/>
    <property type="match status" value="1"/>
</dbReference>
<keyword evidence="15" id="KW-1185">Reference proteome</keyword>
<dbReference type="GO" id="GO:0006355">
    <property type="term" value="P:regulation of DNA-templated transcription"/>
    <property type="evidence" value="ECO:0007669"/>
    <property type="project" value="InterPro"/>
</dbReference>
<dbReference type="Proteomes" id="UP000094067">
    <property type="component" value="Unassembled WGS sequence"/>
</dbReference>
<organism evidence="10 13">
    <name type="scientific">Eisenbergiella tayi</name>
    <dbReference type="NCBI Taxonomy" id="1432052"/>
    <lineage>
        <taxon>Bacteria</taxon>
        <taxon>Bacillati</taxon>
        <taxon>Bacillota</taxon>
        <taxon>Clostridia</taxon>
        <taxon>Lachnospirales</taxon>
        <taxon>Lachnospiraceae</taxon>
        <taxon>Eisenbergiella</taxon>
    </lineage>
</organism>
<gene>
    <name evidence="10" type="primary">phoB_3</name>
    <name evidence="12" type="ORF">BEI59_20520</name>
    <name evidence="10" type="ORF">BEI61_04217</name>
    <name evidence="11" type="ORF">BEI63_26155</name>
</gene>
<keyword evidence="2" id="KW-0805">Transcription regulation</keyword>
<accession>A0A1E3A4V1</accession>
<evidence type="ECO:0000256" key="1">
    <source>
        <dbReference type="ARBA" id="ARBA00018672"/>
    </source>
</evidence>
<dbReference type="PANTHER" id="PTHR48111:SF43">
    <property type="entry name" value="STAGE 0 SPORULATION PROTEIN A HOMOLOG"/>
    <property type="match status" value="1"/>
</dbReference>
<dbReference type="GO" id="GO:0000156">
    <property type="term" value="F:phosphorelay response regulator activity"/>
    <property type="evidence" value="ECO:0007669"/>
    <property type="project" value="TreeGrafter"/>
</dbReference>
<dbReference type="SUPFAM" id="SSF46894">
    <property type="entry name" value="C-terminal effector domain of the bipartite response regulators"/>
    <property type="match status" value="1"/>
</dbReference>
<feature type="domain" description="OmpR/PhoB-type" evidence="9">
    <location>
        <begin position="125"/>
        <end position="221"/>
    </location>
</feature>
<evidence type="ECO:0000313" key="15">
    <source>
        <dbReference type="Proteomes" id="UP000094869"/>
    </source>
</evidence>
<evidence type="ECO:0000256" key="3">
    <source>
        <dbReference type="ARBA" id="ARBA00023125"/>
    </source>
</evidence>
<evidence type="ECO:0000256" key="7">
    <source>
        <dbReference type="PROSITE-ProRule" id="PRU01091"/>
    </source>
</evidence>
<evidence type="ECO:0000313" key="14">
    <source>
        <dbReference type="Proteomes" id="UP000094271"/>
    </source>
</evidence>
<evidence type="ECO:0000313" key="11">
    <source>
        <dbReference type="EMBL" id="ODR47830.1"/>
    </source>
</evidence>
<evidence type="ECO:0000259" key="9">
    <source>
        <dbReference type="PROSITE" id="PS51755"/>
    </source>
</evidence>
<dbReference type="PROSITE" id="PS51755">
    <property type="entry name" value="OMPR_PHOB"/>
    <property type="match status" value="1"/>
</dbReference>
<dbReference type="InterPro" id="IPR011006">
    <property type="entry name" value="CheY-like_superfamily"/>
</dbReference>
<proteinExistence type="predicted"/>
<dbReference type="GO" id="GO:0000976">
    <property type="term" value="F:transcription cis-regulatory region binding"/>
    <property type="evidence" value="ECO:0007669"/>
    <property type="project" value="TreeGrafter"/>
</dbReference>
<dbReference type="EMBL" id="MEHD01000044">
    <property type="protein sequence ID" value="ODR47830.1"/>
    <property type="molecule type" value="Genomic_DNA"/>
</dbReference>
<dbReference type="InterPro" id="IPR001789">
    <property type="entry name" value="Sig_transdc_resp-reg_receiver"/>
</dbReference>
<dbReference type="PROSITE" id="PS50110">
    <property type="entry name" value="RESPONSE_REGULATORY"/>
    <property type="match status" value="1"/>
</dbReference>
<feature type="domain" description="Response regulatory" evidence="8">
    <location>
        <begin position="3"/>
        <end position="116"/>
    </location>
</feature>